<comment type="similarity">
    <text evidence="1">Belongs to the CIA30 family.</text>
</comment>
<protein>
    <recommendedName>
        <fullName evidence="2">NADH:ubiquinone oxidoreductase intermediate-associated protein 30 domain-containing protein</fullName>
    </recommendedName>
</protein>
<evidence type="ECO:0000313" key="4">
    <source>
        <dbReference type="Proteomes" id="UP001295423"/>
    </source>
</evidence>
<dbReference type="EMBL" id="CAKOGP040001725">
    <property type="protein sequence ID" value="CAJ1947139.1"/>
    <property type="molecule type" value="Genomic_DNA"/>
</dbReference>
<dbReference type="PANTHER" id="PTHR13194">
    <property type="entry name" value="COMPLEX I INTERMEDIATE-ASSOCIATED PROTEIN 30"/>
    <property type="match status" value="1"/>
</dbReference>
<dbReference type="GO" id="GO:0051082">
    <property type="term" value="F:unfolded protein binding"/>
    <property type="evidence" value="ECO:0007669"/>
    <property type="project" value="TreeGrafter"/>
</dbReference>
<dbReference type="InterPro" id="IPR013857">
    <property type="entry name" value="NADH-UbQ_OxRdtase-assoc_prot30"/>
</dbReference>
<dbReference type="GO" id="GO:0010257">
    <property type="term" value="P:NADH dehydrogenase complex assembly"/>
    <property type="evidence" value="ECO:0007669"/>
    <property type="project" value="TreeGrafter"/>
</dbReference>
<comment type="caution">
    <text evidence="3">The sequence shown here is derived from an EMBL/GenBank/DDBJ whole genome shotgun (WGS) entry which is preliminary data.</text>
</comment>
<dbReference type="AlphaFoldDB" id="A0AAD2FNB0"/>
<sequence>MIDTATKSSTSNVLDLSSLSWFALDDGVMGGQSSTERGEVDEEGTLQFSGTINTNGGGFCSIRAELPASLPPNSTGIRIKFKGDGKTFKFTMSDGSHRYDTLSWQQDIPTTAKSGDLEVLEVHYSDLIPAMGPRKAPSGISFNKDLVKEITFMLSLQLSNGKPNPVSTFGKGVFPFDLEIHSVEFIES</sequence>
<name>A0AAD2FNB0_9STRA</name>
<keyword evidence="4" id="KW-1185">Reference proteome</keyword>
<proteinExistence type="inferred from homology"/>
<dbReference type="Pfam" id="PF08547">
    <property type="entry name" value="CIA30"/>
    <property type="match status" value="1"/>
</dbReference>
<evidence type="ECO:0000259" key="2">
    <source>
        <dbReference type="Pfam" id="PF08547"/>
    </source>
</evidence>
<dbReference type="SUPFAM" id="SSF49785">
    <property type="entry name" value="Galactose-binding domain-like"/>
    <property type="match status" value="1"/>
</dbReference>
<dbReference type="InterPro" id="IPR039131">
    <property type="entry name" value="NDUFAF1"/>
</dbReference>
<dbReference type="PANTHER" id="PTHR13194:SF19">
    <property type="entry name" value="NAD(P)-BINDING ROSSMANN-FOLD SUPERFAMILY PROTEIN"/>
    <property type="match status" value="1"/>
</dbReference>
<gene>
    <name evidence="3" type="ORF">CYCCA115_LOCUS10997</name>
</gene>
<accession>A0AAD2FNB0</accession>
<dbReference type="Proteomes" id="UP001295423">
    <property type="component" value="Unassembled WGS sequence"/>
</dbReference>
<evidence type="ECO:0000313" key="3">
    <source>
        <dbReference type="EMBL" id="CAJ1947139.1"/>
    </source>
</evidence>
<dbReference type="InterPro" id="IPR008979">
    <property type="entry name" value="Galactose-bd-like_sf"/>
</dbReference>
<organism evidence="3 4">
    <name type="scientific">Cylindrotheca closterium</name>
    <dbReference type="NCBI Taxonomy" id="2856"/>
    <lineage>
        <taxon>Eukaryota</taxon>
        <taxon>Sar</taxon>
        <taxon>Stramenopiles</taxon>
        <taxon>Ochrophyta</taxon>
        <taxon>Bacillariophyta</taxon>
        <taxon>Bacillariophyceae</taxon>
        <taxon>Bacillariophycidae</taxon>
        <taxon>Bacillariales</taxon>
        <taxon>Bacillariaceae</taxon>
        <taxon>Cylindrotheca</taxon>
    </lineage>
</organism>
<evidence type="ECO:0000256" key="1">
    <source>
        <dbReference type="ARBA" id="ARBA00007884"/>
    </source>
</evidence>
<feature type="domain" description="NADH:ubiquinone oxidoreductase intermediate-associated protein 30" evidence="2">
    <location>
        <begin position="18"/>
        <end position="180"/>
    </location>
</feature>
<reference evidence="3" key="1">
    <citation type="submission" date="2023-08" db="EMBL/GenBank/DDBJ databases">
        <authorList>
            <person name="Audoor S."/>
            <person name="Bilcke G."/>
        </authorList>
    </citation>
    <scope>NUCLEOTIDE SEQUENCE</scope>
</reference>